<reference evidence="2 3" key="1">
    <citation type="journal article" date="2019" name="Sci. Rep.">
        <title>Evolutionary mechanism leading to the multi-cagA genotype in Helicobacter pylori.</title>
        <authorList>
            <person name="Su H."/>
            <person name="Tissera K."/>
            <person name="Jang S."/>
            <person name="Choi Y.H."/>
            <person name="Kim A."/>
            <person name="Cho Y.J."/>
            <person name="Li M."/>
            <person name="Gunawardhana N."/>
            <person name="Merrell D.S."/>
            <person name="Ge L."/>
            <person name="Cha J.H."/>
        </authorList>
    </citation>
    <scope>NUCLEOTIDE SEQUENCE [LARGE SCALE GENOMIC DNA]</scope>
    <source>
        <strain evidence="2 3">B140</strain>
    </source>
</reference>
<dbReference type="Proteomes" id="UP000470837">
    <property type="component" value="Unassembled WGS sequence"/>
</dbReference>
<protein>
    <submittedName>
        <fullName evidence="1">Uncharacterized protein</fullName>
    </submittedName>
</protein>
<dbReference type="AlphaFoldDB" id="A0A1V3BH05"/>
<organism evidence="1 4">
    <name type="scientific">Helicobacter pylori</name>
    <name type="common">Campylobacter pylori</name>
    <dbReference type="NCBI Taxonomy" id="210"/>
    <lineage>
        <taxon>Bacteria</taxon>
        <taxon>Pseudomonadati</taxon>
        <taxon>Campylobacterota</taxon>
        <taxon>Epsilonproteobacteria</taxon>
        <taxon>Campylobacterales</taxon>
        <taxon>Helicobacteraceae</taxon>
        <taxon>Helicobacter</taxon>
    </lineage>
</organism>
<dbReference type="RefSeq" id="WP_000188957.1">
    <property type="nucleotide sequence ID" value="NZ_CP024948.1"/>
</dbReference>
<proteinExistence type="predicted"/>
<reference evidence="1" key="2">
    <citation type="submission" date="2019-09" db="EMBL/GenBank/DDBJ databases">
        <authorList>
            <person name="Saranathan R."/>
            <person name="Levi M.H."/>
            <person name="Wattam A.R."/>
            <person name="Malek A."/>
            <person name="Behin D.S."/>
            <person name="Pan D.H."/>
            <person name="Jacobs W.R."/>
            <person name="Szymczak W.A."/>
        </authorList>
    </citation>
    <scope>NUCLEOTIDE SEQUENCE</scope>
    <source>
        <strain evidence="1">MHP34</strain>
    </source>
</reference>
<gene>
    <name evidence="2" type="ORF">CV728_06515</name>
    <name evidence="1" type="ORF">F7209_05965</name>
</gene>
<reference evidence="1 4" key="3">
    <citation type="journal article" date="2020" name="J. Clin. Microbiol.">
        <title>Helicobacter pylori infections in the Bronx, New York: Surveying Antibiotic Susceptibility and Strain Lineage by Whole-genome Sequencing.</title>
        <authorList>
            <person name="Saranathan R."/>
            <person name="Levi M.H."/>
            <person name="Wattam A.R."/>
            <person name="Malek A."/>
            <person name="Asare E."/>
            <person name="Behin D.S."/>
            <person name="Pan D.H."/>
            <person name="Jacobs W.R."/>
            <person name="Szymczak W.A."/>
        </authorList>
    </citation>
    <scope>NUCLEOTIDE SEQUENCE [LARGE SCALE GENOMIC DNA]</scope>
    <source>
        <strain evidence="1 4">MHP34</strain>
    </source>
</reference>
<evidence type="ECO:0000313" key="4">
    <source>
        <dbReference type="Proteomes" id="UP000470837"/>
    </source>
</evidence>
<evidence type="ECO:0000313" key="3">
    <source>
        <dbReference type="Proteomes" id="UP000320851"/>
    </source>
</evidence>
<dbReference type="EMBL" id="CP024948">
    <property type="protein sequence ID" value="QDY61135.1"/>
    <property type="molecule type" value="Genomic_DNA"/>
</dbReference>
<dbReference type="Proteomes" id="UP000320851">
    <property type="component" value="Chromosome"/>
</dbReference>
<evidence type="ECO:0000313" key="1">
    <source>
        <dbReference type="EMBL" id="MUU41277.1"/>
    </source>
</evidence>
<evidence type="ECO:0000313" key="2">
    <source>
        <dbReference type="EMBL" id="QDY61135.1"/>
    </source>
</evidence>
<dbReference type="EMBL" id="WADI01000011">
    <property type="protein sequence ID" value="MUU41277.1"/>
    <property type="molecule type" value="Genomic_DNA"/>
</dbReference>
<accession>A0A1V3BH05</accession>
<sequence length="74" mass="8607">MTPSDILNICFDLNEKTLQIDFSQTDTETQNKILEELFGKELLQEKLKGHVLKILEPTSDILFQSQPSTKRERQ</sequence>
<name>A0A1V3BH05_HELPX</name>